<sequence length="155" mass="17501">MNSVQFIHGENGEAIFAVMPIAAYRDLVAGRSALEPAAQAHPLVNEDQTMIKLPYGGLNAYLHVPDLLNYLQKHGIKHLAINQRAQVYAAYPENQLMTLDPIIRREFIDDLRYKNTMQATTEVIDALVSTGKFRRCKQRYEGVFTRAVNAVELVD</sequence>
<dbReference type="KEGG" id="pprc:PFLCHA0_c38090"/>
<protein>
    <submittedName>
        <fullName evidence="1">Uncharacterized protein</fullName>
    </submittedName>
</protein>
<gene>
    <name evidence="1" type="ORF">PFLCHA0_c38090</name>
</gene>
<organism evidence="1 2">
    <name type="scientific">Pseudomonas protegens (strain DSM 19095 / LMG 27888 / CFBP 6595 / CHA0)</name>
    <dbReference type="NCBI Taxonomy" id="1124983"/>
    <lineage>
        <taxon>Bacteria</taxon>
        <taxon>Pseudomonadati</taxon>
        <taxon>Pseudomonadota</taxon>
        <taxon>Gammaproteobacteria</taxon>
        <taxon>Pseudomonadales</taxon>
        <taxon>Pseudomonadaceae</taxon>
        <taxon>Pseudomonas</taxon>
    </lineage>
</organism>
<accession>A0A2C9EPJ9</accession>
<dbReference type="Proteomes" id="UP000013940">
    <property type="component" value="Chromosome"/>
</dbReference>
<dbReference type="HOGENOM" id="CLU_1487885_0_0_6"/>
<dbReference type="GeneID" id="57476800"/>
<name>A0A2C9EPJ9_PSEPH</name>
<dbReference type="EMBL" id="CP003190">
    <property type="protein sequence ID" value="AGL85575.1"/>
    <property type="molecule type" value="Genomic_DNA"/>
</dbReference>
<proteinExistence type="predicted"/>
<evidence type="ECO:0000313" key="1">
    <source>
        <dbReference type="EMBL" id="AGL85575.1"/>
    </source>
</evidence>
<dbReference type="RefSeq" id="WP_015636173.1">
    <property type="nucleotide sequence ID" value="NC_021237.1"/>
</dbReference>
<dbReference type="AlphaFoldDB" id="A0A2C9EPJ9"/>
<reference evidence="2" key="1">
    <citation type="journal article" date="2014" name="Genome Announc.">
        <title>Full-genome sequence of the plant growth-promoting bacterium Pseudomonas protegens CHA0.</title>
        <authorList>
            <person name="Jousset A."/>
            <person name="Schuldes J."/>
            <person name="Keel C."/>
            <person name="Maurhofer M."/>
            <person name="Daniel R."/>
            <person name="Scheu S."/>
            <person name="Thuermer A."/>
        </authorList>
    </citation>
    <scope>NUCLEOTIDE SEQUENCE [LARGE SCALE GENOMIC DNA]</scope>
    <source>
        <strain evidence="2">DSM 19095 / LMG 27888 / CFBP 6595 / CHA0</strain>
    </source>
</reference>
<evidence type="ECO:0000313" key="2">
    <source>
        <dbReference type="Proteomes" id="UP000013940"/>
    </source>
</evidence>